<protein>
    <recommendedName>
        <fullName evidence="3">Transposase IS200-like domain-containing protein</fullName>
    </recommendedName>
</protein>
<dbReference type="InterPro" id="IPR052715">
    <property type="entry name" value="RAYT_transposase"/>
</dbReference>
<gene>
    <name evidence="1" type="ORF">Rcae01_00531</name>
</gene>
<dbReference type="SUPFAM" id="SSF143422">
    <property type="entry name" value="Transposase IS200-like"/>
    <property type="match status" value="1"/>
</dbReference>
<accession>A0ABP9VKG0</accession>
<dbReference type="RefSeq" id="WP_345682178.1">
    <property type="nucleotide sequence ID" value="NZ_BAABRO010000001.1"/>
</dbReference>
<evidence type="ECO:0000313" key="1">
    <source>
        <dbReference type="EMBL" id="GAA5505090.1"/>
    </source>
</evidence>
<proteinExistence type="predicted"/>
<dbReference type="Proteomes" id="UP001416858">
    <property type="component" value="Unassembled WGS sequence"/>
</dbReference>
<comment type="caution">
    <text evidence="1">The sequence shown here is derived from an EMBL/GenBank/DDBJ whole genome shotgun (WGS) entry which is preliminary data.</text>
</comment>
<dbReference type="EMBL" id="BAABRO010000001">
    <property type="protein sequence ID" value="GAA5505090.1"/>
    <property type="molecule type" value="Genomic_DNA"/>
</dbReference>
<dbReference type="PANTHER" id="PTHR36966">
    <property type="entry name" value="REP-ASSOCIATED TYROSINE TRANSPOSASE"/>
    <property type="match status" value="1"/>
</dbReference>
<dbReference type="PANTHER" id="PTHR36966:SF1">
    <property type="entry name" value="REP-ASSOCIATED TYROSINE TRANSPOSASE"/>
    <property type="match status" value="1"/>
</dbReference>
<keyword evidence="2" id="KW-1185">Reference proteome</keyword>
<evidence type="ECO:0000313" key="2">
    <source>
        <dbReference type="Proteomes" id="UP001416858"/>
    </source>
</evidence>
<evidence type="ECO:0008006" key="3">
    <source>
        <dbReference type="Google" id="ProtNLM"/>
    </source>
</evidence>
<organism evidence="1 2">
    <name type="scientific">Novipirellula caenicola</name>
    <dbReference type="NCBI Taxonomy" id="1536901"/>
    <lineage>
        <taxon>Bacteria</taxon>
        <taxon>Pseudomonadati</taxon>
        <taxon>Planctomycetota</taxon>
        <taxon>Planctomycetia</taxon>
        <taxon>Pirellulales</taxon>
        <taxon>Pirellulaceae</taxon>
        <taxon>Novipirellula</taxon>
    </lineage>
</organism>
<name>A0ABP9VKG0_9BACT</name>
<dbReference type="InterPro" id="IPR036515">
    <property type="entry name" value="Transposase_17_sf"/>
</dbReference>
<reference evidence="1 2" key="1">
    <citation type="submission" date="2024-02" db="EMBL/GenBank/DDBJ databases">
        <title>Rhodopirellula caenicola NBRC 110016.</title>
        <authorList>
            <person name="Ichikawa N."/>
            <person name="Katano-Makiyama Y."/>
            <person name="Hidaka K."/>
        </authorList>
    </citation>
    <scope>NUCLEOTIDE SEQUENCE [LARGE SCALE GENOMIC DNA]</scope>
    <source>
        <strain evidence="1 2">NBRC 110016</strain>
    </source>
</reference>
<sequence>MPKDPNAMYRWRQWTPEQRSKILTERRQRNHPVHSPAHIQSDHTSIYLITAACFEHAPIIGRSDNRLADFSLQLYEFMQSHSRTLFAWVVLPNHYHVLCDVVELHWMFKQLGKLHGRTSFQWNGEDGMRGRQTWCKAAETAMKSEGHFYASRNYVLNNPVHHGYCEKWTDWPFSNATEYLESVGREQAFRFWQSYPLYDYGKDWDPATL</sequence>
<dbReference type="Gene3D" id="3.30.70.1290">
    <property type="entry name" value="Transposase IS200-like"/>
    <property type="match status" value="1"/>
</dbReference>